<gene>
    <name evidence="12" type="ORF">FHS18_005574</name>
</gene>
<comment type="caution">
    <text evidence="12">The sequence shown here is derived from an EMBL/GenBank/DDBJ whole genome shotgun (WGS) entry which is preliminary data.</text>
</comment>
<dbReference type="SUPFAM" id="SSF56349">
    <property type="entry name" value="DNA breaking-rejoining enzymes"/>
    <property type="match status" value="1"/>
</dbReference>
<proteinExistence type="predicted"/>
<dbReference type="InterPro" id="IPR011010">
    <property type="entry name" value="DNA_brk_join_enz"/>
</dbReference>
<keyword evidence="3" id="KW-0132">Cell division</keyword>
<dbReference type="InterPro" id="IPR044068">
    <property type="entry name" value="CB"/>
</dbReference>
<organism evidence="12 13">
    <name type="scientific">Paenibacillus phyllosphaerae</name>
    <dbReference type="NCBI Taxonomy" id="274593"/>
    <lineage>
        <taxon>Bacteria</taxon>
        <taxon>Bacillati</taxon>
        <taxon>Bacillota</taxon>
        <taxon>Bacilli</taxon>
        <taxon>Bacillales</taxon>
        <taxon>Paenibacillaceae</taxon>
        <taxon>Paenibacillus</taxon>
    </lineage>
</organism>
<dbReference type="Proteomes" id="UP000570361">
    <property type="component" value="Unassembled WGS sequence"/>
</dbReference>
<protein>
    <submittedName>
        <fullName evidence="12">Integrase</fullName>
    </submittedName>
</protein>
<dbReference type="GO" id="GO:0005737">
    <property type="term" value="C:cytoplasm"/>
    <property type="evidence" value="ECO:0007669"/>
    <property type="project" value="UniProtKB-SubCell"/>
</dbReference>
<sequence>MKVQEQIDFDTLQVKIQLLPEFVFQFVHFKLGENLSPSSLLEYSRDFNHFFTWMQSELLSSSVNNIVEIQTCHLEQLTIEQIREYEGYLRIVENRMDRSILRKIHSIRSLFNFLHDIAENVNCEPLLRKNVFRKISWSRISNPMTSAREIQTRVLVSEEAEDFITYIRTEFRNKNADNLQAIWNYERNGLRDICIITLMLKSGLLVSDIVNLNIGDLSLPDKYIDITRQWAGQRSNHTVVFSDSTREDLVKYLKVRELVYDPNNAERALFLAVPNGQKIGKRMSKRAVQEMVKKYAVKYGKPELTTRQLRHTFGLEHQKKSSLVKTKEQLALRSIETTEKYHILSELLD</sequence>
<evidence type="ECO:0000256" key="1">
    <source>
        <dbReference type="ARBA" id="ARBA00004496"/>
    </source>
</evidence>
<reference evidence="12 13" key="1">
    <citation type="submission" date="2020-08" db="EMBL/GenBank/DDBJ databases">
        <title>Genomic Encyclopedia of Type Strains, Phase III (KMG-III): the genomes of soil and plant-associated and newly described type strains.</title>
        <authorList>
            <person name="Whitman W."/>
        </authorList>
    </citation>
    <scope>NUCLEOTIDE SEQUENCE [LARGE SCALE GENOMIC DNA]</scope>
    <source>
        <strain evidence="12 13">CECT 5862</strain>
    </source>
</reference>
<dbReference type="AlphaFoldDB" id="A0A7W5B3B5"/>
<evidence type="ECO:0000256" key="9">
    <source>
        <dbReference type="PROSITE-ProRule" id="PRU01248"/>
    </source>
</evidence>
<dbReference type="RefSeq" id="WP_183603542.1">
    <property type="nucleotide sequence ID" value="NZ_JACHXK010000019.1"/>
</dbReference>
<keyword evidence="13" id="KW-1185">Reference proteome</keyword>
<keyword evidence="6 9" id="KW-0238">DNA-binding</keyword>
<feature type="domain" description="Tyr recombinase" evidence="10">
    <location>
        <begin position="150"/>
        <end position="349"/>
    </location>
</feature>
<dbReference type="PANTHER" id="PTHR30349:SF77">
    <property type="entry name" value="TYROSINE RECOMBINASE XERC"/>
    <property type="match status" value="1"/>
</dbReference>
<evidence type="ECO:0000256" key="4">
    <source>
        <dbReference type="ARBA" id="ARBA00022829"/>
    </source>
</evidence>
<evidence type="ECO:0000256" key="5">
    <source>
        <dbReference type="ARBA" id="ARBA00022908"/>
    </source>
</evidence>
<accession>A0A7W5B3B5</accession>
<dbReference type="GO" id="GO:0007059">
    <property type="term" value="P:chromosome segregation"/>
    <property type="evidence" value="ECO:0007669"/>
    <property type="project" value="UniProtKB-KW"/>
</dbReference>
<dbReference type="PANTHER" id="PTHR30349">
    <property type="entry name" value="PHAGE INTEGRASE-RELATED"/>
    <property type="match status" value="1"/>
</dbReference>
<dbReference type="InterPro" id="IPR002104">
    <property type="entry name" value="Integrase_catalytic"/>
</dbReference>
<evidence type="ECO:0000256" key="7">
    <source>
        <dbReference type="ARBA" id="ARBA00023172"/>
    </source>
</evidence>
<evidence type="ECO:0000256" key="6">
    <source>
        <dbReference type="ARBA" id="ARBA00023125"/>
    </source>
</evidence>
<evidence type="ECO:0000313" key="13">
    <source>
        <dbReference type="Proteomes" id="UP000570361"/>
    </source>
</evidence>
<keyword evidence="2" id="KW-0963">Cytoplasm</keyword>
<feature type="domain" description="Core-binding (CB)" evidence="11">
    <location>
        <begin position="17"/>
        <end position="115"/>
    </location>
</feature>
<dbReference type="InterPro" id="IPR050090">
    <property type="entry name" value="Tyrosine_recombinase_XerCD"/>
</dbReference>
<keyword evidence="8" id="KW-0131">Cell cycle</keyword>
<dbReference type="GO" id="GO:0051301">
    <property type="term" value="P:cell division"/>
    <property type="evidence" value="ECO:0007669"/>
    <property type="project" value="UniProtKB-KW"/>
</dbReference>
<dbReference type="InterPro" id="IPR013762">
    <property type="entry name" value="Integrase-like_cat_sf"/>
</dbReference>
<evidence type="ECO:0000256" key="2">
    <source>
        <dbReference type="ARBA" id="ARBA00022490"/>
    </source>
</evidence>
<dbReference type="PROSITE" id="PS51900">
    <property type="entry name" value="CB"/>
    <property type="match status" value="1"/>
</dbReference>
<evidence type="ECO:0000313" key="12">
    <source>
        <dbReference type="EMBL" id="MBB3113462.1"/>
    </source>
</evidence>
<dbReference type="GO" id="GO:0003677">
    <property type="term" value="F:DNA binding"/>
    <property type="evidence" value="ECO:0007669"/>
    <property type="project" value="UniProtKB-UniRule"/>
</dbReference>
<keyword evidence="5" id="KW-0229">DNA integration</keyword>
<dbReference type="CDD" id="cd00397">
    <property type="entry name" value="DNA_BRE_C"/>
    <property type="match status" value="1"/>
</dbReference>
<dbReference type="PROSITE" id="PS51898">
    <property type="entry name" value="TYR_RECOMBINASE"/>
    <property type="match status" value="1"/>
</dbReference>
<keyword evidence="7" id="KW-0233">DNA recombination</keyword>
<evidence type="ECO:0000256" key="8">
    <source>
        <dbReference type="ARBA" id="ARBA00023306"/>
    </source>
</evidence>
<evidence type="ECO:0000256" key="3">
    <source>
        <dbReference type="ARBA" id="ARBA00022618"/>
    </source>
</evidence>
<comment type="subcellular location">
    <subcellularLocation>
        <location evidence="1">Cytoplasm</location>
    </subcellularLocation>
</comment>
<dbReference type="EMBL" id="JACHXK010000019">
    <property type="protein sequence ID" value="MBB3113462.1"/>
    <property type="molecule type" value="Genomic_DNA"/>
</dbReference>
<dbReference type="Pfam" id="PF00589">
    <property type="entry name" value="Phage_integrase"/>
    <property type="match status" value="1"/>
</dbReference>
<dbReference type="Gene3D" id="1.10.443.10">
    <property type="entry name" value="Intergrase catalytic core"/>
    <property type="match status" value="1"/>
</dbReference>
<name>A0A7W5B3B5_9BACL</name>
<keyword evidence="4" id="KW-0159">Chromosome partition</keyword>
<dbReference type="Gene3D" id="1.10.150.130">
    <property type="match status" value="1"/>
</dbReference>
<dbReference type="GO" id="GO:0015074">
    <property type="term" value="P:DNA integration"/>
    <property type="evidence" value="ECO:0007669"/>
    <property type="project" value="UniProtKB-KW"/>
</dbReference>
<dbReference type="InterPro" id="IPR010998">
    <property type="entry name" value="Integrase_recombinase_N"/>
</dbReference>
<evidence type="ECO:0000259" key="11">
    <source>
        <dbReference type="PROSITE" id="PS51900"/>
    </source>
</evidence>
<dbReference type="GO" id="GO:0006310">
    <property type="term" value="P:DNA recombination"/>
    <property type="evidence" value="ECO:0007669"/>
    <property type="project" value="UniProtKB-KW"/>
</dbReference>
<evidence type="ECO:0000259" key="10">
    <source>
        <dbReference type="PROSITE" id="PS51898"/>
    </source>
</evidence>